<organism evidence="1 2">
    <name type="scientific">Nitzschia inconspicua</name>
    <dbReference type="NCBI Taxonomy" id="303405"/>
    <lineage>
        <taxon>Eukaryota</taxon>
        <taxon>Sar</taxon>
        <taxon>Stramenopiles</taxon>
        <taxon>Ochrophyta</taxon>
        <taxon>Bacillariophyta</taxon>
        <taxon>Bacillariophyceae</taxon>
        <taxon>Bacillariophycidae</taxon>
        <taxon>Bacillariales</taxon>
        <taxon>Bacillariaceae</taxon>
        <taxon>Nitzschia</taxon>
    </lineage>
</organism>
<reference evidence="1" key="2">
    <citation type="submission" date="2021-04" db="EMBL/GenBank/DDBJ databases">
        <authorList>
            <person name="Podell S."/>
        </authorList>
    </citation>
    <scope>NUCLEOTIDE SEQUENCE</scope>
    <source>
        <strain evidence="1">Hildebrandi</strain>
    </source>
</reference>
<proteinExistence type="predicted"/>
<accession>A0A9K3L4Q8</accession>
<comment type="caution">
    <text evidence="1">The sequence shown here is derived from an EMBL/GenBank/DDBJ whole genome shotgun (WGS) entry which is preliminary data.</text>
</comment>
<dbReference type="EMBL" id="JAGRRH010000016">
    <property type="protein sequence ID" value="KAG7354771.1"/>
    <property type="molecule type" value="Genomic_DNA"/>
</dbReference>
<protein>
    <submittedName>
        <fullName evidence="1">Uncharacterized protein</fullName>
    </submittedName>
</protein>
<dbReference type="AlphaFoldDB" id="A0A9K3L4Q8"/>
<keyword evidence="2" id="KW-1185">Reference proteome</keyword>
<sequence>MGGERSKWNFFNLGGSHCYYQELRSTGEDDGFRWQRAGVYIEFAKEAIFSFVISNEIDQDGFFFYDVPLLRMSEVDAIANGNDGIQIQRYKGNSSPAMINEVEFLRVQACSNGNDGIELVSRKGRQIQSSPVSQVVFCENQEFDIVVRGGSEAVMVSHPSTLEIAEPLGFMADSCSMYPGEESCRSKTFLSCTADVCLPRGPVIPNHDGKDI</sequence>
<reference evidence="1" key="1">
    <citation type="journal article" date="2021" name="Sci. Rep.">
        <title>Diploid genomic architecture of Nitzschia inconspicua, an elite biomass production diatom.</title>
        <authorList>
            <person name="Oliver A."/>
            <person name="Podell S."/>
            <person name="Pinowska A."/>
            <person name="Traller J.C."/>
            <person name="Smith S.R."/>
            <person name="McClure R."/>
            <person name="Beliaev A."/>
            <person name="Bohutskyi P."/>
            <person name="Hill E.A."/>
            <person name="Rabines A."/>
            <person name="Zheng H."/>
            <person name="Allen L.Z."/>
            <person name="Kuo A."/>
            <person name="Grigoriev I.V."/>
            <person name="Allen A.E."/>
            <person name="Hazlebeck D."/>
            <person name="Allen E.E."/>
        </authorList>
    </citation>
    <scope>NUCLEOTIDE SEQUENCE</scope>
    <source>
        <strain evidence="1">Hildebrandi</strain>
    </source>
</reference>
<evidence type="ECO:0000313" key="1">
    <source>
        <dbReference type="EMBL" id="KAG7354771.1"/>
    </source>
</evidence>
<evidence type="ECO:0000313" key="2">
    <source>
        <dbReference type="Proteomes" id="UP000693970"/>
    </source>
</evidence>
<gene>
    <name evidence="1" type="ORF">IV203_004127</name>
</gene>
<dbReference type="Proteomes" id="UP000693970">
    <property type="component" value="Unassembled WGS sequence"/>
</dbReference>
<name>A0A9K3L4Q8_9STRA</name>